<gene>
    <name evidence="7" type="ORF">SAMN05192553_103169</name>
</gene>
<dbReference type="PANTHER" id="PTHR33823:SF2">
    <property type="entry name" value="RNA POLYMERASE-BINDING TRANSCRIPTION FACTOR DKSA"/>
    <property type="match status" value="1"/>
</dbReference>
<dbReference type="InterPro" id="IPR000962">
    <property type="entry name" value="Znf_DskA_TraR"/>
</dbReference>
<name>A0A1H6XPD0_9BACT</name>
<dbReference type="Pfam" id="PF01258">
    <property type="entry name" value="zf-dskA_traR"/>
    <property type="match status" value="1"/>
</dbReference>
<organism evidence="7 8">
    <name type="scientific">Cyclobacterium xiamenense</name>
    <dbReference type="NCBI Taxonomy" id="1297121"/>
    <lineage>
        <taxon>Bacteria</taxon>
        <taxon>Pseudomonadati</taxon>
        <taxon>Bacteroidota</taxon>
        <taxon>Cytophagia</taxon>
        <taxon>Cytophagales</taxon>
        <taxon>Cyclobacteriaceae</taxon>
        <taxon>Cyclobacterium</taxon>
    </lineage>
</organism>
<evidence type="ECO:0000256" key="1">
    <source>
        <dbReference type="ARBA" id="ARBA00022723"/>
    </source>
</evidence>
<proteinExistence type="predicted"/>
<reference evidence="8" key="1">
    <citation type="submission" date="2016-10" db="EMBL/GenBank/DDBJ databases">
        <authorList>
            <person name="Varghese N."/>
            <person name="Submissions S."/>
        </authorList>
    </citation>
    <scope>NUCLEOTIDE SEQUENCE [LARGE SCALE GENOMIC DNA]</scope>
    <source>
        <strain evidence="8">IBRC-M 10761</strain>
    </source>
</reference>
<feature type="compositionally biased region" description="Polar residues" evidence="5">
    <location>
        <begin position="40"/>
        <end position="55"/>
    </location>
</feature>
<keyword evidence="1" id="KW-0479">Metal-binding</keyword>
<evidence type="ECO:0000256" key="3">
    <source>
        <dbReference type="ARBA" id="ARBA00022833"/>
    </source>
</evidence>
<feature type="region of interest" description="Disordered" evidence="5">
    <location>
        <begin position="31"/>
        <end position="59"/>
    </location>
</feature>
<sequence length="127" mass="14303">MSQEEKTTYSREELQEFEVLINEKLAVAREEPGQLKRSLSKQNDSGTDNTASTSKILEDGADTLERESLSQLAARQQKFIINLENALRRIKNGTYGVCVDTGKLISKERLRAVPHTMHSIEAKLAKK</sequence>
<accession>A0A1H6XPD0</accession>
<dbReference type="GO" id="GO:0008270">
    <property type="term" value="F:zinc ion binding"/>
    <property type="evidence" value="ECO:0007669"/>
    <property type="project" value="UniProtKB-KW"/>
</dbReference>
<evidence type="ECO:0000256" key="2">
    <source>
        <dbReference type="ARBA" id="ARBA00022771"/>
    </source>
</evidence>
<dbReference type="InterPro" id="IPR037187">
    <property type="entry name" value="DnaK_N"/>
</dbReference>
<protein>
    <submittedName>
        <fullName evidence="7">RNA polymerase-binding transcription factor DksA</fullName>
    </submittedName>
</protein>
<evidence type="ECO:0000313" key="7">
    <source>
        <dbReference type="EMBL" id="SEJ30929.1"/>
    </source>
</evidence>
<dbReference type="OrthoDB" id="9811543at2"/>
<keyword evidence="8" id="KW-1185">Reference proteome</keyword>
<dbReference type="PANTHER" id="PTHR33823">
    <property type="entry name" value="RNA POLYMERASE-BINDING TRANSCRIPTION FACTOR DKSA-RELATED"/>
    <property type="match status" value="1"/>
</dbReference>
<feature type="zinc finger region" description="dksA C4-type" evidence="4">
    <location>
        <begin position="98"/>
        <end position="122"/>
    </location>
</feature>
<evidence type="ECO:0000313" key="8">
    <source>
        <dbReference type="Proteomes" id="UP000199403"/>
    </source>
</evidence>
<keyword evidence="3" id="KW-0862">Zinc</keyword>
<evidence type="ECO:0000256" key="5">
    <source>
        <dbReference type="SAM" id="MobiDB-lite"/>
    </source>
</evidence>
<evidence type="ECO:0000259" key="6">
    <source>
        <dbReference type="Pfam" id="PF01258"/>
    </source>
</evidence>
<feature type="domain" description="Zinc finger DksA/TraR C4-type" evidence="6">
    <location>
        <begin position="93"/>
        <end position="116"/>
    </location>
</feature>
<dbReference type="Proteomes" id="UP000199403">
    <property type="component" value="Unassembled WGS sequence"/>
</dbReference>
<dbReference type="EMBL" id="FNZH01000003">
    <property type="protein sequence ID" value="SEJ30929.1"/>
    <property type="molecule type" value="Genomic_DNA"/>
</dbReference>
<keyword evidence="2" id="KW-0863">Zinc-finger</keyword>
<dbReference type="RefSeq" id="WP_092173300.1">
    <property type="nucleotide sequence ID" value="NZ_FNZH01000003.1"/>
</dbReference>
<dbReference type="Gene3D" id="1.20.120.910">
    <property type="entry name" value="DksA, coiled-coil domain"/>
    <property type="match status" value="1"/>
</dbReference>
<dbReference type="STRING" id="1416801.SAMN05192553_103169"/>
<dbReference type="SUPFAM" id="SSF109635">
    <property type="entry name" value="DnaK suppressor protein DksA, alpha-hairpin domain"/>
    <property type="match status" value="1"/>
</dbReference>
<evidence type="ECO:0000256" key="4">
    <source>
        <dbReference type="PROSITE-ProRule" id="PRU00510"/>
    </source>
</evidence>
<dbReference type="AlphaFoldDB" id="A0A1H6XPD0"/>
<dbReference type="PROSITE" id="PS51128">
    <property type="entry name" value="ZF_DKSA_2"/>
    <property type="match status" value="1"/>
</dbReference>